<evidence type="ECO:0000313" key="2">
    <source>
        <dbReference type="Proteomes" id="UP000033072"/>
    </source>
</evidence>
<dbReference type="EMBL" id="CP009515">
    <property type="protein sequence ID" value="AKB73786.1"/>
    <property type="molecule type" value="Genomic_DNA"/>
</dbReference>
<reference evidence="1 2" key="1">
    <citation type="submission" date="2014-07" db="EMBL/GenBank/DDBJ databases">
        <title>Methanogenic archaea and the global carbon cycle.</title>
        <authorList>
            <person name="Henriksen J.R."/>
            <person name="Luke J."/>
            <person name="Reinhart S."/>
            <person name="Benedict M.N."/>
            <person name="Youngblut N.D."/>
            <person name="Metcalf M.E."/>
            <person name="Whitaker R.J."/>
            <person name="Metcalf W.W."/>
        </authorList>
    </citation>
    <scope>NUCLEOTIDE SEQUENCE [LARGE SCALE GENOMIC DNA]</scope>
    <source>
        <strain evidence="1 2">Z-7289</strain>
    </source>
</reference>
<proteinExistence type="predicted"/>
<accession>A0A0E3S191</accession>
<dbReference type="AlphaFoldDB" id="A0A0E3S191"/>
<dbReference type="STRING" id="1434111.MSLAZ_0525"/>
<dbReference type="PATRIC" id="fig|1434111.4.peg.657"/>
<gene>
    <name evidence="1" type="ORF">MSLAZ_0525</name>
</gene>
<dbReference type="KEGG" id="mls:MSLAZ_0525"/>
<protein>
    <submittedName>
        <fullName evidence="1">Uncharacterized protein</fullName>
    </submittedName>
</protein>
<name>A0A0E3S191_9EURY</name>
<sequence length="50" mass="5862">MNNGIFFKFQGITELFIQEEGEIVAELLNIEEFHWKVLGLLGEEYENICL</sequence>
<organism evidence="1 2">
    <name type="scientific">Methanosarcina lacustris Z-7289</name>
    <dbReference type="NCBI Taxonomy" id="1434111"/>
    <lineage>
        <taxon>Archaea</taxon>
        <taxon>Methanobacteriati</taxon>
        <taxon>Methanobacteriota</taxon>
        <taxon>Stenosarchaea group</taxon>
        <taxon>Methanomicrobia</taxon>
        <taxon>Methanosarcinales</taxon>
        <taxon>Methanosarcinaceae</taxon>
        <taxon>Methanosarcina</taxon>
    </lineage>
</organism>
<evidence type="ECO:0000313" key="1">
    <source>
        <dbReference type="EMBL" id="AKB73786.1"/>
    </source>
</evidence>
<dbReference type="HOGENOM" id="CLU_3130845_0_0_2"/>
<dbReference type="Proteomes" id="UP000033072">
    <property type="component" value="Chromosome"/>
</dbReference>
<keyword evidence="2" id="KW-1185">Reference proteome</keyword>